<accession>A0A915J5P6</accession>
<dbReference type="WBParaSite" id="nRc.2.0.1.t21048-RA">
    <property type="protein sequence ID" value="nRc.2.0.1.t21048-RA"/>
    <property type="gene ID" value="nRc.2.0.1.g21048"/>
</dbReference>
<reference evidence="2" key="1">
    <citation type="submission" date="2022-11" db="UniProtKB">
        <authorList>
            <consortium name="WormBaseParasite"/>
        </authorList>
    </citation>
    <scope>IDENTIFICATION</scope>
</reference>
<dbReference type="Proteomes" id="UP000887565">
    <property type="component" value="Unplaced"/>
</dbReference>
<dbReference type="AlphaFoldDB" id="A0A915J5P6"/>
<protein>
    <submittedName>
        <fullName evidence="2">Uncharacterized protein</fullName>
    </submittedName>
</protein>
<evidence type="ECO:0000313" key="2">
    <source>
        <dbReference type="WBParaSite" id="nRc.2.0.1.t21048-RA"/>
    </source>
</evidence>
<sequence length="66" mass="7607">MSQPPFFDPPLKIKLWQDYKKKHGSSSKLIQICDFGLFLTYSCAYVNRTKISVRINLRNISQGALT</sequence>
<keyword evidence="1" id="KW-1185">Reference proteome</keyword>
<name>A0A915J5P6_ROMCU</name>
<organism evidence="1 2">
    <name type="scientific">Romanomermis culicivorax</name>
    <name type="common">Nematode worm</name>
    <dbReference type="NCBI Taxonomy" id="13658"/>
    <lineage>
        <taxon>Eukaryota</taxon>
        <taxon>Metazoa</taxon>
        <taxon>Ecdysozoa</taxon>
        <taxon>Nematoda</taxon>
        <taxon>Enoplea</taxon>
        <taxon>Dorylaimia</taxon>
        <taxon>Mermithida</taxon>
        <taxon>Mermithoidea</taxon>
        <taxon>Mermithidae</taxon>
        <taxon>Romanomermis</taxon>
    </lineage>
</organism>
<proteinExistence type="predicted"/>
<evidence type="ECO:0000313" key="1">
    <source>
        <dbReference type="Proteomes" id="UP000887565"/>
    </source>
</evidence>